<evidence type="ECO:0000313" key="4">
    <source>
        <dbReference type="Proteomes" id="UP000297229"/>
    </source>
</evidence>
<organism evidence="3 4">
    <name type="scientific">Botrytis elliptica</name>
    <dbReference type="NCBI Taxonomy" id="278938"/>
    <lineage>
        <taxon>Eukaryota</taxon>
        <taxon>Fungi</taxon>
        <taxon>Dikarya</taxon>
        <taxon>Ascomycota</taxon>
        <taxon>Pezizomycotina</taxon>
        <taxon>Leotiomycetes</taxon>
        <taxon>Helotiales</taxon>
        <taxon>Sclerotiniaceae</taxon>
        <taxon>Botrytis</taxon>
    </lineage>
</organism>
<feature type="domain" description="Heterokaryon incompatibility" evidence="2">
    <location>
        <begin position="62"/>
        <end position="211"/>
    </location>
</feature>
<dbReference type="Pfam" id="PF06985">
    <property type="entry name" value="HET"/>
    <property type="match status" value="1"/>
</dbReference>
<evidence type="ECO:0000259" key="2">
    <source>
        <dbReference type="Pfam" id="PF06985"/>
    </source>
</evidence>
<reference evidence="3 4" key="1">
    <citation type="submission" date="2017-12" db="EMBL/GenBank/DDBJ databases">
        <title>Comparative genomics of Botrytis spp.</title>
        <authorList>
            <person name="Valero-Jimenez C.A."/>
            <person name="Tapia P."/>
            <person name="Veloso J."/>
            <person name="Silva-Moreno E."/>
            <person name="Staats M."/>
            <person name="Valdes J.H."/>
            <person name="Van Kan J.A.L."/>
        </authorList>
    </citation>
    <scope>NUCLEOTIDE SEQUENCE [LARGE SCALE GENOMIC DNA]</scope>
    <source>
        <strain evidence="3 4">Be9601</strain>
    </source>
</reference>
<dbReference type="AlphaFoldDB" id="A0A4Z1JGH4"/>
<feature type="compositionally biased region" description="Polar residues" evidence="1">
    <location>
        <begin position="516"/>
        <end position="525"/>
    </location>
</feature>
<name>A0A4Z1JGH4_9HELO</name>
<dbReference type="PANTHER" id="PTHR33112:SF9">
    <property type="entry name" value="HETEROKARYON INCOMPATIBILITY DOMAIN-CONTAINING PROTEIN"/>
    <property type="match status" value="1"/>
</dbReference>
<evidence type="ECO:0000256" key="1">
    <source>
        <dbReference type="SAM" id="MobiDB-lite"/>
    </source>
</evidence>
<accession>A0A4Z1JGH4</accession>
<sequence>MSNAALAQASKWYRECSLKHTLCTTSLASKCVMLTRLLRIDEDEKYLRLVMTKEEVVKGSHYSTLSHCWGNSDILKLTISNLESFKAGISLKRLPKTFIEAIFVARKLSIPYIWIDSLCIIQDSVDDWQTECVSMEDVYGNSSLNIMATASKNSHEGLSRSRDPKMLELCPAIQSKWENAENDLFHVFNRDIWNNRLYSGPLLTRGWVLQERVLSPRSLHFCDGELLWECREMASCETYPTGLPKLCKREDLKIRPLSGSDLYKRKYLIDGAKKTMKGISYDRWVQWIELYSQTHLTKGSDKLIAVSALAKCTRAVFDDVYVAGLWRSMFADQLVWRGKFNSRPKDYRAPTWSWASVDGSVFLPSICPNTKYQIEIDEVRVTPVSSVDDTGSISDGYFRARGLLIRDKLVKEQEYCETPFLGGRDGDTIVTVMLDAPFDLGEERVIVLPILTKSDGLDHEESCFCALLLQERAMSPNGFYTRIGYVWPGKSYVKNKMGLDHTQNLSKLKFPGNHGGSSSESNKPTQDGGGADFDVELDESLYLEGSLGSFVVY</sequence>
<evidence type="ECO:0000313" key="3">
    <source>
        <dbReference type="EMBL" id="TGO72785.1"/>
    </source>
</evidence>
<dbReference type="STRING" id="278938.A0A4Z1JGH4"/>
<dbReference type="EMBL" id="PQXM01000417">
    <property type="protein sequence ID" value="TGO72785.1"/>
    <property type="molecule type" value="Genomic_DNA"/>
</dbReference>
<dbReference type="InterPro" id="IPR010730">
    <property type="entry name" value="HET"/>
</dbReference>
<protein>
    <recommendedName>
        <fullName evidence="2">Heterokaryon incompatibility domain-containing protein</fullName>
    </recommendedName>
</protein>
<comment type="caution">
    <text evidence="3">The sequence shown here is derived from an EMBL/GenBank/DDBJ whole genome shotgun (WGS) entry which is preliminary data.</text>
</comment>
<dbReference type="PANTHER" id="PTHR33112">
    <property type="entry name" value="DOMAIN PROTEIN, PUTATIVE-RELATED"/>
    <property type="match status" value="1"/>
</dbReference>
<gene>
    <name evidence="3" type="ORF">BELL_0419g00070</name>
</gene>
<proteinExistence type="predicted"/>
<dbReference type="Proteomes" id="UP000297229">
    <property type="component" value="Unassembled WGS sequence"/>
</dbReference>
<keyword evidence="4" id="KW-1185">Reference proteome</keyword>
<feature type="region of interest" description="Disordered" evidence="1">
    <location>
        <begin position="509"/>
        <end position="530"/>
    </location>
</feature>